<dbReference type="EMBL" id="FNTH01000001">
    <property type="protein sequence ID" value="SEC28693.1"/>
    <property type="molecule type" value="Genomic_DNA"/>
</dbReference>
<keyword evidence="7 12" id="KW-0521">NADP</keyword>
<evidence type="ECO:0000256" key="2">
    <source>
        <dbReference type="ARBA" id="ARBA00011738"/>
    </source>
</evidence>
<evidence type="ECO:0000313" key="16">
    <source>
        <dbReference type="Proteomes" id="UP000198992"/>
    </source>
</evidence>
<evidence type="ECO:0000256" key="7">
    <source>
        <dbReference type="ARBA" id="ARBA00022857"/>
    </source>
</evidence>
<evidence type="ECO:0000256" key="5">
    <source>
        <dbReference type="ARBA" id="ARBA00022755"/>
    </source>
</evidence>
<dbReference type="SUPFAM" id="SSF51735">
    <property type="entry name" value="NAD(P)-binding Rossmann-fold domains"/>
    <property type="match status" value="1"/>
</dbReference>
<keyword evidence="5 12" id="KW-0658">Purine biosynthesis</keyword>
<evidence type="ECO:0000256" key="11">
    <source>
        <dbReference type="ARBA" id="ARBA00023268"/>
    </source>
</evidence>
<dbReference type="RefSeq" id="WP_092114928.1">
    <property type="nucleotide sequence ID" value="NZ_FNTH01000001.1"/>
</dbReference>
<comment type="subunit">
    <text evidence="2 12">Homodimer.</text>
</comment>
<reference evidence="15 16" key="1">
    <citation type="submission" date="2016-10" db="EMBL/GenBank/DDBJ databases">
        <authorList>
            <person name="de Groot N.N."/>
        </authorList>
    </citation>
    <scope>NUCLEOTIDE SEQUENCE [LARGE SCALE GENOMIC DNA]</scope>
    <source>
        <strain evidence="15 16">MT12</strain>
    </source>
</reference>
<comment type="catalytic activity">
    <reaction evidence="12">
        <text>(6R)-5,10-methylene-5,6,7,8-tetrahydrofolate + NADP(+) = (6R)-5,10-methenyltetrahydrofolate + NADPH</text>
        <dbReference type="Rhea" id="RHEA:22812"/>
        <dbReference type="ChEBI" id="CHEBI:15636"/>
        <dbReference type="ChEBI" id="CHEBI:57455"/>
        <dbReference type="ChEBI" id="CHEBI:57783"/>
        <dbReference type="ChEBI" id="CHEBI:58349"/>
        <dbReference type="EC" id="1.5.1.5"/>
    </reaction>
</comment>
<dbReference type="HAMAP" id="MF_01576">
    <property type="entry name" value="THF_DHG_CYH"/>
    <property type="match status" value="1"/>
</dbReference>
<dbReference type="GO" id="GO:0004477">
    <property type="term" value="F:methenyltetrahydrofolate cyclohydrolase activity"/>
    <property type="evidence" value="ECO:0007669"/>
    <property type="project" value="UniProtKB-UniRule"/>
</dbReference>
<dbReference type="InterPro" id="IPR036291">
    <property type="entry name" value="NAD(P)-bd_dom_sf"/>
</dbReference>
<feature type="domain" description="Tetrahydrofolate dehydrogenase/cyclohydrolase NAD(P)-binding" evidence="14">
    <location>
        <begin position="136"/>
        <end position="282"/>
    </location>
</feature>
<keyword evidence="4 12" id="KW-0028">Amino-acid biosynthesis</keyword>
<evidence type="ECO:0000256" key="12">
    <source>
        <dbReference type="HAMAP-Rule" id="MF_01576"/>
    </source>
</evidence>
<organism evidence="15 16">
    <name type="scientific">Bradyrhizobium erythrophlei</name>
    <dbReference type="NCBI Taxonomy" id="1437360"/>
    <lineage>
        <taxon>Bacteria</taxon>
        <taxon>Pseudomonadati</taxon>
        <taxon>Pseudomonadota</taxon>
        <taxon>Alphaproteobacteria</taxon>
        <taxon>Hyphomicrobiales</taxon>
        <taxon>Nitrobacteraceae</taxon>
        <taxon>Bradyrhizobium</taxon>
    </lineage>
</organism>
<evidence type="ECO:0000313" key="15">
    <source>
        <dbReference type="EMBL" id="SEC28693.1"/>
    </source>
</evidence>
<dbReference type="PRINTS" id="PR00085">
    <property type="entry name" value="THFDHDRGNASE"/>
</dbReference>
<dbReference type="FunFam" id="3.40.50.720:FF:000006">
    <property type="entry name" value="Bifunctional protein FolD"/>
    <property type="match status" value="1"/>
</dbReference>
<dbReference type="GO" id="GO:0004488">
    <property type="term" value="F:methylenetetrahydrofolate dehydrogenase (NADP+) activity"/>
    <property type="evidence" value="ECO:0007669"/>
    <property type="project" value="UniProtKB-UniRule"/>
</dbReference>
<dbReference type="InterPro" id="IPR046346">
    <property type="entry name" value="Aminoacid_DH-like_N_sf"/>
</dbReference>
<dbReference type="InterPro" id="IPR020631">
    <property type="entry name" value="THF_DH/CycHdrlase_NAD-bd_dom"/>
</dbReference>
<dbReference type="GO" id="GO:0000105">
    <property type="term" value="P:L-histidine biosynthetic process"/>
    <property type="evidence" value="ECO:0007669"/>
    <property type="project" value="UniProtKB-KW"/>
</dbReference>
<dbReference type="PANTHER" id="PTHR48099:SF5">
    <property type="entry name" value="C-1-TETRAHYDROFOLATE SYNTHASE, CYTOPLASMIC"/>
    <property type="match status" value="1"/>
</dbReference>
<dbReference type="EC" id="3.5.4.9" evidence="12"/>
<dbReference type="GO" id="GO:0035999">
    <property type="term" value="P:tetrahydrofolate interconversion"/>
    <property type="evidence" value="ECO:0007669"/>
    <property type="project" value="UniProtKB-UniRule"/>
</dbReference>
<gene>
    <name evidence="12" type="primary">folD</name>
    <name evidence="15" type="ORF">SAMN05444164_1471</name>
</gene>
<name>A0A1H4RA05_9BRAD</name>
<sequence length="287" mass="30337">MTANILDGHAHAQIVIDKVASELDRLPRAPGLTVVLVGCDPASQIYVQSKVRMAERLGLRGEVERLPDDASEAELLARIDALNARDDIDGILIQLPLPAHIDALRVMAAVDPAKDVDGLHALNAGRLFHGDDALVPCTPLGCLRLIKSIRPDLTGAHAVVIGSSNIVGKPMAALLLQEQATVTQTHIHTRGISKICRQADILVSAVGKAGLVRGDWIKPQAIVIDVGTTRVEKPEGGYAVCGDVFFDEAVQVAGAITPVPRGVGPMTIACLMENTVKAAKARAARLQ</sequence>
<dbReference type="GO" id="GO:0009086">
    <property type="term" value="P:methionine biosynthetic process"/>
    <property type="evidence" value="ECO:0007669"/>
    <property type="project" value="UniProtKB-KW"/>
</dbReference>
<evidence type="ECO:0000259" key="14">
    <source>
        <dbReference type="Pfam" id="PF02882"/>
    </source>
</evidence>
<comment type="similarity">
    <text evidence="12">Belongs to the tetrahydrofolate dehydrogenase/cyclohydrolase family.</text>
</comment>
<feature type="binding site" evidence="12">
    <location>
        <begin position="162"/>
        <end position="164"/>
    </location>
    <ligand>
        <name>NADP(+)</name>
        <dbReference type="ChEBI" id="CHEBI:58349"/>
    </ligand>
</feature>
<dbReference type="Gene3D" id="3.40.50.720">
    <property type="entry name" value="NAD(P)-binding Rossmann-like Domain"/>
    <property type="match status" value="1"/>
</dbReference>
<comment type="pathway">
    <text evidence="1 12">One-carbon metabolism; tetrahydrofolate interconversion.</text>
</comment>
<feature type="binding site" evidence="12">
    <location>
        <position position="187"/>
    </location>
    <ligand>
        <name>NADP(+)</name>
        <dbReference type="ChEBI" id="CHEBI:58349"/>
    </ligand>
</feature>
<dbReference type="Pfam" id="PF00763">
    <property type="entry name" value="THF_DHG_CYH"/>
    <property type="match status" value="1"/>
</dbReference>
<evidence type="ECO:0000256" key="3">
    <source>
        <dbReference type="ARBA" id="ARBA00022563"/>
    </source>
</evidence>
<evidence type="ECO:0000259" key="13">
    <source>
        <dbReference type="Pfam" id="PF00763"/>
    </source>
</evidence>
<dbReference type="UniPathway" id="UPA00193"/>
<keyword evidence="10 12" id="KW-0486">Methionine biosynthesis</keyword>
<dbReference type="InterPro" id="IPR020630">
    <property type="entry name" value="THF_DH/CycHdrlase_cat_dom"/>
</dbReference>
<dbReference type="GO" id="GO:0005829">
    <property type="term" value="C:cytosol"/>
    <property type="evidence" value="ECO:0007669"/>
    <property type="project" value="TreeGrafter"/>
</dbReference>
<evidence type="ECO:0000256" key="6">
    <source>
        <dbReference type="ARBA" id="ARBA00022801"/>
    </source>
</evidence>
<proteinExistence type="inferred from homology"/>
<dbReference type="Pfam" id="PF02882">
    <property type="entry name" value="THF_DHG_CYH_C"/>
    <property type="match status" value="1"/>
</dbReference>
<dbReference type="InterPro" id="IPR000672">
    <property type="entry name" value="THF_DH/CycHdrlase"/>
</dbReference>
<keyword evidence="9 12" id="KW-0368">Histidine biosynthesis</keyword>
<evidence type="ECO:0000256" key="4">
    <source>
        <dbReference type="ARBA" id="ARBA00022605"/>
    </source>
</evidence>
<dbReference type="GO" id="GO:0006164">
    <property type="term" value="P:purine nucleotide biosynthetic process"/>
    <property type="evidence" value="ECO:0007669"/>
    <property type="project" value="UniProtKB-KW"/>
</dbReference>
<feature type="binding site" evidence="12">
    <location>
        <position position="228"/>
    </location>
    <ligand>
        <name>NADP(+)</name>
        <dbReference type="ChEBI" id="CHEBI:58349"/>
    </ligand>
</feature>
<dbReference type="OrthoDB" id="9803580at2"/>
<comment type="function">
    <text evidence="12">Catalyzes the oxidation of 5,10-methylenetetrahydrofolate to 5,10-methenyltetrahydrofolate and then the hydrolysis of 5,10-methenyltetrahydrofolate to 10-formyltetrahydrofolate.</text>
</comment>
<evidence type="ECO:0000256" key="10">
    <source>
        <dbReference type="ARBA" id="ARBA00023167"/>
    </source>
</evidence>
<keyword evidence="11 12" id="KW-0511">Multifunctional enzyme</keyword>
<evidence type="ECO:0000256" key="1">
    <source>
        <dbReference type="ARBA" id="ARBA00004777"/>
    </source>
</evidence>
<dbReference type="AlphaFoldDB" id="A0A1H4RA05"/>
<keyword evidence="6 12" id="KW-0378">Hydrolase</keyword>
<keyword evidence="3 12" id="KW-0554">One-carbon metabolism</keyword>
<dbReference type="PANTHER" id="PTHR48099">
    <property type="entry name" value="C-1-TETRAHYDROFOLATE SYNTHASE, CYTOPLASMIC-RELATED"/>
    <property type="match status" value="1"/>
</dbReference>
<dbReference type="Proteomes" id="UP000198992">
    <property type="component" value="Unassembled WGS sequence"/>
</dbReference>
<dbReference type="CDD" id="cd01080">
    <property type="entry name" value="NAD_bind_m-THF_DH_Cyclohyd"/>
    <property type="match status" value="1"/>
</dbReference>
<dbReference type="FunFam" id="3.40.50.10860:FF:000005">
    <property type="entry name" value="C-1-tetrahydrofolate synthase, cytoplasmic, putative"/>
    <property type="match status" value="1"/>
</dbReference>
<accession>A0A1H4RA05</accession>
<comment type="catalytic activity">
    <reaction evidence="12">
        <text>(6R)-5,10-methenyltetrahydrofolate + H2O = (6R)-10-formyltetrahydrofolate + H(+)</text>
        <dbReference type="Rhea" id="RHEA:23700"/>
        <dbReference type="ChEBI" id="CHEBI:15377"/>
        <dbReference type="ChEBI" id="CHEBI:15378"/>
        <dbReference type="ChEBI" id="CHEBI:57455"/>
        <dbReference type="ChEBI" id="CHEBI:195366"/>
        <dbReference type="EC" id="3.5.4.9"/>
    </reaction>
</comment>
<keyword evidence="8 12" id="KW-0560">Oxidoreductase</keyword>
<evidence type="ECO:0000256" key="8">
    <source>
        <dbReference type="ARBA" id="ARBA00023002"/>
    </source>
</evidence>
<feature type="domain" description="Tetrahydrofolate dehydrogenase/cyclohydrolase catalytic" evidence="13">
    <location>
        <begin position="6"/>
        <end position="117"/>
    </location>
</feature>
<evidence type="ECO:0000256" key="9">
    <source>
        <dbReference type="ARBA" id="ARBA00023102"/>
    </source>
</evidence>
<protein>
    <recommendedName>
        <fullName evidence="12">Bifunctional protein FolD</fullName>
    </recommendedName>
    <domain>
        <recommendedName>
            <fullName evidence="12">Methylenetetrahydrofolate dehydrogenase</fullName>
            <ecNumber evidence="12">1.5.1.5</ecNumber>
        </recommendedName>
    </domain>
    <domain>
        <recommendedName>
            <fullName evidence="12">Methenyltetrahydrofolate cyclohydrolase</fullName>
            <ecNumber evidence="12">3.5.4.9</ecNumber>
        </recommendedName>
    </domain>
</protein>
<dbReference type="SUPFAM" id="SSF53223">
    <property type="entry name" value="Aminoacid dehydrogenase-like, N-terminal domain"/>
    <property type="match status" value="1"/>
</dbReference>
<dbReference type="EC" id="1.5.1.5" evidence="12"/>
<dbReference type="Gene3D" id="3.40.50.10860">
    <property type="entry name" value="Leucine Dehydrogenase, chain A, domain 1"/>
    <property type="match status" value="1"/>
</dbReference>